<keyword evidence="3" id="KW-0479">Metal-binding</keyword>
<organism evidence="9">
    <name type="scientific">Oikopleura dioica</name>
    <name type="common">Tunicate</name>
    <dbReference type="NCBI Taxonomy" id="34765"/>
    <lineage>
        <taxon>Eukaryota</taxon>
        <taxon>Metazoa</taxon>
        <taxon>Chordata</taxon>
        <taxon>Tunicata</taxon>
        <taxon>Appendicularia</taxon>
        <taxon>Copelata</taxon>
        <taxon>Oikopleuridae</taxon>
        <taxon>Oikopleura</taxon>
    </lineage>
</organism>
<dbReference type="GO" id="GO:0004222">
    <property type="term" value="F:metalloendopeptidase activity"/>
    <property type="evidence" value="ECO:0007669"/>
    <property type="project" value="InterPro"/>
</dbReference>
<evidence type="ECO:0000256" key="6">
    <source>
        <dbReference type="ARBA" id="ARBA00023049"/>
    </source>
</evidence>
<dbReference type="InterPro" id="IPR008753">
    <property type="entry name" value="Peptidase_M13_N"/>
</dbReference>
<dbReference type="PRINTS" id="PR00786">
    <property type="entry name" value="NEPRILYSIN"/>
</dbReference>
<dbReference type="InterPro" id="IPR000718">
    <property type="entry name" value="Peptidase_M13"/>
</dbReference>
<evidence type="ECO:0000259" key="8">
    <source>
        <dbReference type="Pfam" id="PF05649"/>
    </source>
</evidence>
<keyword evidence="2" id="KW-0645">Protease</keyword>
<keyword evidence="10" id="KW-1185">Reference proteome</keyword>
<dbReference type="GO" id="GO:0046872">
    <property type="term" value="F:metal ion binding"/>
    <property type="evidence" value="ECO:0007669"/>
    <property type="project" value="UniProtKB-KW"/>
</dbReference>
<dbReference type="Pfam" id="PF05649">
    <property type="entry name" value="Peptidase_M13_N"/>
    <property type="match status" value="1"/>
</dbReference>
<evidence type="ECO:0000313" key="10">
    <source>
        <dbReference type="Proteomes" id="UP000001307"/>
    </source>
</evidence>
<comment type="cofactor">
    <cofactor evidence="1">
        <name>Zn(2+)</name>
        <dbReference type="ChEBI" id="CHEBI:29105"/>
    </cofactor>
</comment>
<dbReference type="OrthoDB" id="6475849at2759"/>
<dbReference type="PANTHER" id="PTHR11733:SF240">
    <property type="entry name" value="GH14155P-RELATED"/>
    <property type="match status" value="1"/>
</dbReference>
<sequence length="731" mass="83953">MNFSIEGKCKEIRKSLLCLLFAASLGFVLYFVSTLNVSSSKSNRSSEATCTEKACIELSASVLGAIDDTVDPCEDFFEYACANWIKRSPMPSGKQSWGTLTKRSELTNADVKVMLETPIEKQPEAPFVKDILNIYQSCLNMDEINSRGAQPAKKFLKKHFGGWSWNSDKTMTPQELVQTAHSLGSPAIFGFGVGVDLADSNQHILSMEQDGLSFMTRDYYISRNGTAFDILEENTPLYFYYEYMTGVIRLLNPETEGAFINERAMKILQFEQELAKLMMSPEEQRDYNANYEEITMKELIEMTSFEDWDWISFFASFFGEKEVTENERIVIFARDYLSNIGTIISSTPIDTLKDYAAWLSVKPLISTLSEDFQQLRYKLILAVNGVDFSCQERWRVCIDFVQESLPLVVGRLYVENFFNRNIKSQVENFAESIKFEFIDTLANQKWMDVETKSRAKDKANRMKDKYGFPPYLLNNTKIVSEYDGLVLKETDDFWGYTWAINEWAIENHNKKLRKPVDKELWSMSVQETNAYYSPTENAMVFPAGILQPPLYHIDYPSYFNYGAIGMIIGHEITHGFDDQGRHMDADGNRKNWWGNSTSENFAENAECMIDQYDKQTFMGMNLSGRLTLGENIADNGGVKIAYNAWKRQAKEEKRLPGMEKFSSEQMFFVATAHAWCSESLEKAAQNQMRMDAHPPNKIRVNQAFRNFQPFSDIWECPAGSPMNPNDRCQVW</sequence>
<feature type="domain" description="Peptidase M13 N-terminal" evidence="8">
    <location>
        <begin position="72"/>
        <end position="469"/>
    </location>
</feature>
<keyword evidence="5" id="KW-0862">Zinc</keyword>
<dbReference type="Pfam" id="PF01431">
    <property type="entry name" value="Peptidase_M13"/>
    <property type="match status" value="1"/>
</dbReference>
<evidence type="ECO:0000256" key="2">
    <source>
        <dbReference type="ARBA" id="ARBA00022670"/>
    </source>
</evidence>
<gene>
    <name evidence="9" type="ORF">GSOID_T00006089001</name>
</gene>
<dbReference type="InParanoid" id="E4WTK4"/>
<evidence type="ECO:0000259" key="7">
    <source>
        <dbReference type="Pfam" id="PF01431"/>
    </source>
</evidence>
<dbReference type="InterPro" id="IPR042089">
    <property type="entry name" value="Peptidase_M13_dom_2"/>
</dbReference>
<dbReference type="InterPro" id="IPR018497">
    <property type="entry name" value="Peptidase_M13_C"/>
</dbReference>
<evidence type="ECO:0000256" key="4">
    <source>
        <dbReference type="ARBA" id="ARBA00022801"/>
    </source>
</evidence>
<proteinExistence type="predicted"/>
<evidence type="ECO:0000313" key="9">
    <source>
        <dbReference type="EMBL" id="CBY07010.1"/>
    </source>
</evidence>
<evidence type="ECO:0000256" key="5">
    <source>
        <dbReference type="ARBA" id="ARBA00022833"/>
    </source>
</evidence>
<dbReference type="InterPro" id="IPR024079">
    <property type="entry name" value="MetalloPept_cat_dom_sf"/>
</dbReference>
<dbReference type="PANTHER" id="PTHR11733">
    <property type="entry name" value="ZINC METALLOPROTEASE FAMILY M13 NEPRILYSIN-RELATED"/>
    <property type="match status" value="1"/>
</dbReference>
<evidence type="ECO:0000256" key="1">
    <source>
        <dbReference type="ARBA" id="ARBA00001947"/>
    </source>
</evidence>
<evidence type="ECO:0000256" key="3">
    <source>
        <dbReference type="ARBA" id="ARBA00022723"/>
    </source>
</evidence>
<accession>E4WTK4</accession>
<reference evidence="9" key="1">
    <citation type="journal article" date="2010" name="Science">
        <title>Plasticity of animal genome architecture unmasked by rapid evolution of a pelagic tunicate.</title>
        <authorList>
            <person name="Denoeud F."/>
            <person name="Henriet S."/>
            <person name="Mungpakdee S."/>
            <person name="Aury J.M."/>
            <person name="Da Silva C."/>
            <person name="Brinkmann H."/>
            <person name="Mikhaleva J."/>
            <person name="Olsen L.C."/>
            <person name="Jubin C."/>
            <person name="Canestro C."/>
            <person name="Bouquet J.M."/>
            <person name="Danks G."/>
            <person name="Poulain J."/>
            <person name="Campsteijn C."/>
            <person name="Adamski M."/>
            <person name="Cross I."/>
            <person name="Yadetie F."/>
            <person name="Muffato M."/>
            <person name="Louis A."/>
            <person name="Butcher S."/>
            <person name="Tsagkogeorga G."/>
            <person name="Konrad A."/>
            <person name="Singh S."/>
            <person name="Jensen M.F."/>
            <person name="Cong E.H."/>
            <person name="Eikeseth-Otteraa H."/>
            <person name="Noel B."/>
            <person name="Anthouard V."/>
            <person name="Porcel B.M."/>
            <person name="Kachouri-Lafond R."/>
            <person name="Nishino A."/>
            <person name="Ugolini M."/>
            <person name="Chourrout P."/>
            <person name="Nishida H."/>
            <person name="Aasland R."/>
            <person name="Huzurbazar S."/>
            <person name="Westhof E."/>
            <person name="Delsuc F."/>
            <person name="Lehrach H."/>
            <person name="Reinhardt R."/>
            <person name="Weissenbach J."/>
            <person name="Roy S.W."/>
            <person name="Artiguenave F."/>
            <person name="Postlethwait J.H."/>
            <person name="Manak J.R."/>
            <person name="Thompson E.M."/>
            <person name="Jaillon O."/>
            <person name="Du Pasquier L."/>
            <person name="Boudinot P."/>
            <person name="Liberles D.A."/>
            <person name="Volff J.N."/>
            <person name="Philippe H."/>
            <person name="Lenhard B."/>
            <person name="Roest Crollius H."/>
            <person name="Wincker P."/>
            <person name="Chourrout D."/>
        </authorList>
    </citation>
    <scope>NUCLEOTIDE SEQUENCE [LARGE SCALE GENOMIC DNA]</scope>
</reference>
<dbReference type="Proteomes" id="UP000001307">
    <property type="component" value="Unassembled WGS sequence"/>
</dbReference>
<keyword evidence="6" id="KW-0482">Metalloprotease</keyword>
<dbReference type="PROSITE" id="PS51885">
    <property type="entry name" value="NEPRILYSIN"/>
    <property type="match status" value="1"/>
</dbReference>
<protein>
    <recommendedName>
        <fullName evidence="11">Endothelin-converting enzyme 1</fullName>
    </recommendedName>
</protein>
<dbReference type="GO" id="GO:0016485">
    <property type="term" value="P:protein processing"/>
    <property type="evidence" value="ECO:0007669"/>
    <property type="project" value="TreeGrafter"/>
</dbReference>
<dbReference type="FunCoup" id="E4WTK4">
    <property type="interactions" value="1"/>
</dbReference>
<dbReference type="AlphaFoldDB" id="E4WTK4"/>
<dbReference type="CDD" id="cd08662">
    <property type="entry name" value="M13"/>
    <property type="match status" value="1"/>
</dbReference>
<dbReference type="Gene3D" id="3.40.390.10">
    <property type="entry name" value="Collagenase (Catalytic Domain)"/>
    <property type="match status" value="1"/>
</dbReference>
<dbReference type="Gene3D" id="1.10.1380.10">
    <property type="entry name" value="Neutral endopeptidase , domain2"/>
    <property type="match status" value="1"/>
</dbReference>
<dbReference type="GO" id="GO:0005886">
    <property type="term" value="C:plasma membrane"/>
    <property type="evidence" value="ECO:0007669"/>
    <property type="project" value="TreeGrafter"/>
</dbReference>
<dbReference type="EMBL" id="FN653016">
    <property type="protein sequence ID" value="CBY07010.1"/>
    <property type="molecule type" value="Genomic_DNA"/>
</dbReference>
<feature type="domain" description="Peptidase M13 C-terminal" evidence="7">
    <location>
        <begin position="529"/>
        <end position="730"/>
    </location>
</feature>
<evidence type="ECO:0008006" key="11">
    <source>
        <dbReference type="Google" id="ProtNLM"/>
    </source>
</evidence>
<dbReference type="SUPFAM" id="SSF55486">
    <property type="entry name" value="Metalloproteases ('zincins'), catalytic domain"/>
    <property type="match status" value="1"/>
</dbReference>
<keyword evidence="4" id="KW-0378">Hydrolase</keyword>
<name>E4WTK4_OIKDI</name>